<accession>A0ACB7XQN7</accession>
<gene>
    <name evidence="1" type="ORF">Vadar_011190</name>
</gene>
<proteinExistence type="predicted"/>
<dbReference type="EMBL" id="CM037151">
    <property type="protein sequence ID" value="KAH7842970.1"/>
    <property type="molecule type" value="Genomic_DNA"/>
</dbReference>
<organism evidence="1 2">
    <name type="scientific">Vaccinium darrowii</name>
    <dbReference type="NCBI Taxonomy" id="229202"/>
    <lineage>
        <taxon>Eukaryota</taxon>
        <taxon>Viridiplantae</taxon>
        <taxon>Streptophyta</taxon>
        <taxon>Embryophyta</taxon>
        <taxon>Tracheophyta</taxon>
        <taxon>Spermatophyta</taxon>
        <taxon>Magnoliopsida</taxon>
        <taxon>eudicotyledons</taxon>
        <taxon>Gunneridae</taxon>
        <taxon>Pentapetalae</taxon>
        <taxon>asterids</taxon>
        <taxon>Ericales</taxon>
        <taxon>Ericaceae</taxon>
        <taxon>Vaccinioideae</taxon>
        <taxon>Vaccinieae</taxon>
        <taxon>Vaccinium</taxon>
    </lineage>
</organism>
<name>A0ACB7XQN7_9ERIC</name>
<evidence type="ECO:0000313" key="1">
    <source>
        <dbReference type="EMBL" id="KAH7842970.1"/>
    </source>
</evidence>
<protein>
    <submittedName>
        <fullName evidence="1">Uncharacterized protein</fullName>
    </submittedName>
</protein>
<evidence type="ECO:0000313" key="2">
    <source>
        <dbReference type="Proteomes" id="UP000828048"/>
    </source>
</evidence>
<dbReference type="Proteomes" id="UP000828048">
    <property type="component" value="Chromosome 1"/>
</dbReference>
<keyword evidence="2" id="KW-1185">Reference proteome</keyword>
<reference evidence="1 2" key="1">
    <citation type="journal article" date="2021" name="Hortic Res">
        <title>High-quality reference genome and annotation aids understanding of berry development for evergreen blueberry (Vaccinium darrowii).</title>
        <authorList>
            <person name="Yu J."/>
            <person name="Hulse-Kemp A.M."/>
            <person name="Babiker E."/>
            <person name="Staton M."/>
        </authorList>
    </citation>
    <scope>NUCLEOTIDE SEQUENCE [LARGE SCALE GENOMIC DNA]</scope>
    <source>
        <strain evidence="2">cv. NJ 8807/NJ 8810</strain>
        <tissue evidence="1">Young leaf</tissue>
    </source>
</reference>
<sequence>MVAPAVFCKHHNTRLSLSSNLKKEFWTAGRLLNSFIFVNPFLQFSFVYRVLQALNFQFQGINQQAIFAFKWMDLVLGGGHHLQTFYQIISSEGPLALGRLRQSINDSNAERVRQEINNLRLFSHPHIVRVYEVIETRSKIYLVMEYMSSGELFDYITENGRLPEDEARHFFQQIISGVECCHLHMVVHRDLKPENLLLDSKRCNIKIADFGLSNIMSDGHFLKTSCGSPNYAAPEVISKKLYAGPEVDVWSCGVILYALLCGTLPFDDGSLPGLYAKIKNGVYTFPNYLSLAARDLISRILNVDPISRLSIPEICQHPWFQLRLPRYLLTPMFTALYNTKSIDGELILEVAKMGFDVQKVVESLQNGLQNEATVAYYLLSDRRFSVHQNYLKNDLEDSLQHLVHVDRPEIYLRSLSPDQRKWALGFQSQANPRETMAAVLKIFQKLNVRWKEIGPYNMKCLWLPLFSSSPKDTRTDDLNVNSRDDLELSITSTSRAGVMVQDAVKFEIQLYKASEESYLMDMQMIHGTPLLFLDICAAFFASIVT</sequence>
<comment type="caution">
    <text evidence="1">The sequence shown here is derived from an EMBL/GenBank/DDBJ whole genome shotgun (WGS) entry which is preliminary data.</text>
</comment>